<name>A0A934VYV9_9BACT</name>
<keyword evidence="2" id="KW-1185">Reference proteome</keyword>
<accession>A0A934VYV9</accession>
<reference evidence="1" key="1">
    <citation type="submission" date="2021-01" db="EMBL/GenBank/DDBJ databases">
        <title>Modified the classification status of verrucomicrobia.</title>
        <authorList>
            <person name="Feng X."/>
        </authorList>
    </citation>
    <scope>NUCLEOTIDE SEQUENCE</scope>
    <source>
        <strain evidence="1">KCTC 22041</strain>
    </source>
</reference>
<evidence type="ECO:0000313" key="2">
    <source>
        <dbReference type="Proteomes" id="UP000603141"/>
    </source>
</evidence>
<dbReference type="EMBL" id="JAENIJ010000185">
    <property type="protein sequence ID" value="MBK1884899.1"/>
    <property type="molecule type" value="Genomic_DNA"/>
</dbReference>
<dbReference type="NCBIfam" id="TIGR02595">
    <property type="entry name" value="PEP_CTERM"/>
    <property type="match status" value="1"/>
</dbReference>
<feature type="non-terminal residue" evidence="1">
    <location>
        <position position="174"/>
    </location>
</feature>
<gene>
    <name evidence="1" type="ORF">JIN85_20985</name>
</gene>
<sequence length="174" mass="18185">MAATIVDNTNATDTSGGTFDYGQSFFVPSGSAWNNIIVNFWETAGTPSTDSFAVGTLYLLDSEYLGNQADLSASTPGFIAQTSATGGGVWEFSSSITISPNTQYWIYTQGIEITPVAFNSENNYADGIAYQDIGFGYTAVTSADLAFTVSGTAVVVPEPSSALLLGIGALCFTK</sequence>
<organism evidence="1 2">
    <name type="scientific">Luteolibacter pohnpeiensis</name>
    <dbReference type="NCBI Taxonomy" id="454153"/>
    <lineage>
        <taxon>Bacteria</taxon>
        <taxon>Pseudomonadati</taxon>
        <taxon>Verrucomicrobiota</taxon>
        <taxon>Verrucomicrobiia</taxon>
        <taxon>Verrucomicrobiales</taxon>
        <taxon>Verrucomicrobiaceae</taxon>
        <taxon>Luteolibacter</taxon>
    </lineage>
</organism>
<dbReference type="InterPro" id="IPR013424">
    <property type="entry name" value="Ice-binding_C"/>
</dbReference>
<proteinExistence type="predicted"/>
<dbReference type="RefSeq" id="WP_200274495.1">
    <property type="nucleotide sequence ID" value="NZ_JAENIJ010000185.1"/>
</dbReference>
<comment type="caution">
    <text evidence="1">The sequence shown here is derived from an EMBL/GenBank/DDBJ whole genome shotgun (WGS) entry which is preliminary data.</text>
</comment>
<evidence type="ECO:0000313" key="1">
    <source>
        <dbReference type="EMBL" id="MBK1884899.1"/>
    </source>
</evidence>
<dbReference type="AlphaFoldDB" id="A0A934VYV9"/>
<dbReference type="Proteomes" id="UP000603141">
    <property type="component" value="Unassembled WGS sequence"/>
</dbReference>
<protein>
    <submittedName>
        <fullName evidence="1">PEP-CTERM sorting domain-containing protein</fullName>
    </submittedName>
</protein>